<sequence>MISTLYSSSGASHSRGLLDHLSPTQMLQHGCYDIKDLSKCLCEIKMVLNVTERYLHNSSTSCGHNFTSWEQSMEKMYTYFYLLLFVPGLLLNTTALWVLCRHISKKTKAVIFMINLALADLAHILSLPLRIYYYFTHTWPFGKGACLFCFYLKYLNMYAAIVFLVCISVQRCAFLLDPFSARRWRRRYDLLISVIVWVVVGLACSPFILMRSSSSSLNVSVHTVTNTSFTLEATSTQQPVAFTKLLMQTVSTDPGSRFKTSKSSCFKDLPMRRLPLSLVVTMTTLAELFGFLLPFVCITYSSVRIAWSLNHRETQDQPNNNPGCSRLQSVTSTSQTDKYQEKQANREKRRALRMVLSCSALFLFCFAPYHLNFMLYMMVSQGILSHCSTNLAVLQFHPVSLCLASSSCCLNPLLYYFLTAEFRMHLTRRTSSFSSSLLSSPTPSSPTRRPVQQRLMSMESSCSERE</sequence>
<gene>
    <name evidence="13 14 15" type="primary">LOC114442732</name>
</gene>
<feature type="compositionally biased region" description="Low complexity" evidence="9">
    <location>
        <begin position="434"/>
        <end position="450"/>
    </location>
</feature>
<name>A0A6P7J686_9TELE</name>
<feature type="transmembrane region" description="Helical" evidence="10">
    <location>
        <begin position="276"/>
        <end position="303"/>
    </location>
</feature>
<dbReference type="Pfam" id="PF00001">
    <property type="entry name" value="7tm_1"/>
    <property type="match status" value="2"/>
</dbReference>
<organism evidence="12 13">
    <name type="scientific">Parambassis ranga</name>
    <name type="common">Indian glassy fish</name>
    <dbReference type="NCBI Taxonomy" id="210632"/>
    <lineage>
        <taxon>Eukaryota</taxon>
        <taxon>Metazoa</taxon>
        <taxon>Chordata</taxon>
        <taxon>Craniata</taxon>
        <taxon>Vertebrata</taxon>
        <taxon>Euteleostomi</taxon>
        <taxon>Actinopterygii</taxon>
        <taxon>Neopterygii</taxon>
        <taxon>Teleostei</taxon>
        <taxon>Neoteleostei</taxon>
        <taxon>Acanthomorphata</taxon>
        <taxon>Ovalentaria</taxon>
        <taxon>Ambassidae</taxon>
        <taxon>Parambassis</taxon>
    </lineage>
</organism>
<dbReference type="OrthoDB" id="9435792at2759"/>
<evidence type="ECO:0000256" key="1">
    <source>
        <dbReference type="ARBA" id="ARBA00004141"/>
    </source>
</evidence>
<dbReference type="GeneID" id="114442732"/>
<proteinExistence type="predicted"/>
<dbReference type="RefSeq" id="XP_028272313.1">
    <property type="nucleotide sequence ID" value="XM_028416512.1"/>
</dbReference>
<evidence type="ECO:0000313" key="15">
    <source>
        <dbReference type="RefSeq" id="XP_028272314.1"/>
    </source>
</evidence>
<dbReference type="CTD" id="27334"/>
<feature type="compositionally biased region" description="Polar residues" evidence="9">
    <location>
        <begin position="454"/>
        <end position="466"/>
    </location>
</feature>
<dbReference type="GO" id="GO:0005886">
    <property type="term" value="C:plasma membrane"/>
    <property type="evidence" value="ECO:0007669"/>
    <property type="project" value="TreeGrafter"/>
</dbReference>
<comment type="subcellular location">
    <subcellularLocation>
        <location evidence="1">Membrane</location>
        <topology evidence="1">Multi-pass membrane protein</topology>
    </subcellularLocation>
</comment>
<feature type="transmembrane region" description="Helical" evidence="10">
    <location>
        <begin position="391"/>
        <end position="418"/>
    </location>
</feature>
<dbReference type="RefSeq" id="XP_028272314.1">
    <property type="nucleotide sequence ID" value="XM_028416513.1"/>
</dbReference>
<evidence type="ECO:0000256" key="9">
    <source>
        <dbReference type="SAM" id="MobiDB-lite"/>
    </source>
</evidence>
<keyword evidence="2 10" id="KW-0812">Transmembrane</keyword>
<feature type="domain" description="G-protein coupled receptors family 1 profile" evidence="11">
    <location>
        <begin position="91"/>
        <end position="415"/>
    </location>
</feature>
<dbReference type="PANTHER" id="PTHR24232">
    <property type="entry name" value="G-PROTEIN COUPLED RECEPTOR"/>
    <property type="match status" value="1"/>
</dbReference>
<evidence type="ECO:0000313" key="12">
    <source>
        <dbReference type="Proteomes" id="UP000515145"/>
    </source>
</evidence>
<keyword evidence="4" id="KW-0297">G-protein coupled receptor</keyword>
<dbReference type="GO" id="GO:0004930">
    <property type="term" value="F:G protein-coupled receptor activity"/>
    <property type="evidence" value="ECO:0007669"/>
    <property type="project" value="UniProtKB-KW"/>
</dbReference>
<feature type="region of interest" description="Disordered" evidence="9">
    <location>
        <begin position="314"/>
        <end position="344"/>
    </location>
</feature>
<evidence type="ECO:0000256" key="6">
    <source>
        <dbReference type="ARBA" id="ARBA00023170"/>
    </source>
</evidence>
<dbReference type="SUPFAM" id="SSF81321">
    <property type="entry name" value="Family A G protein-coupled receptor-like"/>
    <property type="match status" value="1"/>
</dbReference>
<dbReference type="GO" id="GO:0035025">
    <property type="term" value="P:positive regulation of Rho protein signal transduction"/>
    <property type="evidence" value="ECO:0007669"/>
    <property type="project" value="TreeGrafter"/>
</dbReference>
<evidence type="ECO:0000313" key="14">
    <source>
        <dbReference type="RefSeq" id="XP_028272313.1"/>
    </source>
</evidence>
<keyword evidence="7" id="KW-0325">Glycoprotein</keyword>
<feature type="region of interest" description="Disordered" evidence="9">
    <location>
        <begin position="434"/>
        <end position="466"/>
    </location>
</feature>
<feature type="transmembrane region" description="Helical" evidence="10">
    <location>
        <begin position="112"/>
        <end position="135"/>
    </location>
</feature>
<dbReference type="PROSITE" id="PS50262">
    <property type="entry name" value="G_PROTEIN_RECEP_F1_2"/>
    <property type="match status" value="1"/>
</dbReference>
<feature type="transmembrane region" description="Helical" evidence="10">
    <location>
        <begin position="351"/>
        <end position="371"/>
    </location>
</feature>
<keyword evidence="5 10" id="KW-0472">Membrane</keyword>
<feature type="transmembrane region" description="Helical" evidence="10">
    <location>
        <begin position="188"/>
        <end position="209"/>
    </location>
</feature>
<dbReference type="GO" id="GO:0007200">
    <property type="term" value="P:phospholipase C-activating G protein-coupled receptor signaling pathway"/>
    <property type="evidence" value="ECO:0007669"/>
    <property type="project" value="TreeGrafter"/>
</dbReference>
<evidence type="ECO:0000256" key="7">
    <source>
        <dbReference type="ARBA" id="ARBA00023180"/>
    </source>
</evidence>
<protein>
    <submittedName>
        <fullName evidence="13 14">P2Y purinoceptor 10 isoform X1</fullName>
    </submittedName>
</protein>
<dbReference type="RefSeq" id="XP_028272312.1">
    <property type="nucleotide sequence ID" value="XM_028416511.1"/>
</dbReference>
<evidence type="ECO:0000256" key="4">
    <source>
        <dbReference type="ARBA" id="ARBA00023040"/>
    </source>
</evidence>
<evidence type="ECO:0000313" key="13">
    <source>
        <dbReference type="RefSeq" id="XP_028272312.1"/>
    </source>
</evidence>
<dbReference type="AlphaFoldDB" id="A0A6P7J686"/>
<dbReference type="Gene3D" id="1.20.1070.10">
    <property type="entry name" value="Rhodopsin 7-helix transmembrane proteins"/>
    <property type="match status" value="1"/>
</dbReference>
<keyword evidence="8" id="KW-0807">Transducer</keyword>
<feature type="transmembrane region" description="Helical" evidence="10">
    <location>
        <begin position="155"/>
        <end position="176"/>
    </location>
</feature>
<keyword evidence="12" id="KW-1185">Reference proteome</keyword>
<evidence type="ECO:0000256" key="2">
    <source>
        <dbReference type="ARBA" id="ARBA00022692"/>
    </source>
</evidence>
<evidence type="ECO:0000256" key="10">
    <source>
        <dbReference type="SAM" id="Phobius"/>
    </source>
</evidence>
<feature type="transmembrane region" description="Helical" evidence="10">
    <location>
        <begin position="79"/>
        <end position="100"/>
    </location>
</feature>
<keyword evidence="3 10" id="KW-1133">Transmembrane helix</keyword>
<evidence type="ECO:0000259" key="11">
    <source>
        <dbReference type="PROSITE" id="PS50262"/>
    </source>
</evidence>
<dbReference type="InterPro" id="IPR017452">
    <property type="entry name" value="GPCR_Rhodpsn_7TM"/>
</dbReference>
<evidence type="ECO:0000256" key="5">
    <source>
        <dbReference type="ARBA" id="ARBA00023136"/>
    </source>
</evidence>
<dbReference type="InterPro" id="IPR000276">
    <property type="entry name" value="GPCR_Rhodpsn"/>
</dbReference>
<dbReference type="Proteomes" id="UP000515145">
    <property type="component" value="Chromosome 10"/>
</dbReference>
<evidence type="ECO:0000256" key="8">
    <source>
        <dbReference type="ARBA" id="ARBA00023224"/>
    </source>
</evidence>
<evidence type="ECO:0000256" key="3">
    <source>
        <dbReference type="ARBA" id="ARBA00022989"/>
    </source>
</evidence>
<keyword evidence="6" id="KW-0675">Receptor</keyword>
<reference evidence="13 14" key="1">
    <citation type="submission" date="2025-04" db="UniProtKB">
        <authorList>
            <consortium name="RefSeq"/>
        </authorList>
    </citation>
    <scope>IDENTIFICATION</scope>
</reference>
<dbReference type="PANTHER" id="PTHR24232:SF6">
    <property type="entry name" value="PURINERGIC RECEPTOR P2Y, G-PROTEIN COUPLED 10B"/>
    <property type="match status" value="1"/>
</dbReference>
<feature type="compositionally biased region" description="Polar residues" evidence="9">
    <location>
        <begin position="316"/>
        <end position="337"/>
    </location>
</feature>
<dbReference type="PRINTS" id="PR00237">
    <property type="entry name" value="GPCRRHODOPSN"/>
</dbReference>
<accession>A0A6P7J686</accession>